<comment type="similarity">
    <text evidence="1">Belongs to the rtf2 family.</text>
</comment>
<dbReference type="OrthoDB" id="247013at2759"/>
<keyword evidence="4" id="KW-1185">Reference proteome</keyword>
<dbReference type="STRING" id="1754191.A0A1Y1VD44"/>
<feature type="region of interest" description="Disordered" evidence="2">
    <location>
        <begin position="196"/>
        <end position="300"/>
    </location>
</feature>
<dbReference type="PANTHER" id="PTHR12775">
    <property type="entry name" value="PROTEIN C20ORF43 HOMOLOG"/>
    <property type="match status" value="1"/>
</dbReference>
<dbReference type="SUPFAM" id="SSF57850">
    <property type="entry name" value="RING/U-box"/>
    <property type="match status" value="1"/>
</dbReference>
<dbReference type="InterPro" id="IPR013083">
    <property type="entry name" value="Znf_RING/FYVE/PHD"/>
</dbReference>
<name>A0A1Y1VD44_9FUNG</name>
<dbReference type="EMBL" id="MCFH01000013">
    <property type="protein sequence ID" value="ORX53328.1"/>
    <property type="molecule type" value="Genomic_DNA"/>
</dbReference>
<sequence>MGCDGGTIPKRDELVKTKKKDKQVDKTEQLIANWYYCALSKTPLKEPIVSCKLGKLYNKDAIIKYLLNKKEFGDGDKICKHITSIKEVTTLKLTPNPAYTANNKHSSIISSTVGNDVLIPQFVCPITMKEMSGKYKFVYLPCGCVFSEQALKEVPSTVCLQCNKSYNSDDIIPINSEDPKVIESLQEKLDRYLEEKKKKEHEKKLAKKAAKLAKKAEKEKKKHGLDDDSNSDSTSHKSSKKKLVAEHESKKQKTSSTAESNINLNLPDLSEINKKAMKSKTSKAIQSMYTKSNDKDDSQNYLCRGTFNRYAI</sequence>
<reference evidence="3 4" key="2">
    <citation type="submission" date="2016-08" db="EMBL/GenBank/DDBJ databases">
        <title>Pervasive Adenine N6-methylation of Active Genes in Fungi.</title>
        <authorList>
            <consortium name="DOE Joint Genome Institute"/>
            <person name="Mondo S.J."/>
            <person name="Dannebaum R.O."/>
            <person name="Kuo R.C."/>
            <person name="Labutti K."/>
            <person name="Haridas S."/>
            <person name="Kuo A."/>
            <person name="Salamov A."/>
            <person name="Ahrendt S.R."/>
            <person name="Lipzen A."/>
            <person name="Sullivan W."/>
            <person name="Andreopoulos W.B."/>
            <person name="Clum A."/>
            <person name="Lindquist E."/>
            <person name="Daum C."/>
            <person name="Ramamoorthy G.K."/>
            <person name="Gryganskyi A."/>
            <person name="Culley D."/>
            <person name="Magnuson J.K."/>
            <person name="James T.Y."/>
            <person name="O'Malley M.A."/>
            <person name="Stajich J.E."/>
            <person name="Spatafora J.W."/>
            <person name="Visel A."/>
            <person name="Grigoriev I.V."/>
        </authorList>
    </citation>
    <scope>NUCLEOTIDE SEQUENCE [LARGE SCALE GENOMIC DNA]</scope>
    <source>
        <strain evidence="4">finn</strain>
    </source>
</reference>
<dbReference type="Gene3D" id="3.30.40.10">
    <property type="entry name" value="Zinc/RING finger domain, C3HC4 (zinc finger)"/>
    <property type="match status" value="1"/>
</dbReference>
<dbReference type="PANTHER" id="PTHR12775:SF0">
    <property type="entry name" value="REPLICATION TERMINATION FACTOR 2"/>
    <property type="match status" value="1"/>
</dbReference>
<dbReference type="CDD" id="cd16653">
    <property type="entry name" value="RING-like_Rtf2"/>
    <property type="match status" value="1"/>
</dbReference>
<feature type="compositionally biased region" description="Basic residues" evidence="2">
    <location>
        <begin position="198"/>
        <end position="213"/>
    </location>
</feature>
<proteinExistence type="inferred from homology"/>
<evidence type="ECO:0000256" key="2">
    <source>
        <dbReference type="SAM" id="MobiDB-lite"/>
    </source>
</evidence>
<evidence type="ECO:0000256" key="1">
    <source>
        <dbReference type="ARBA" id="ARBA00009885"/>
    </source>
</evidence>
<dbReference type="GO" id="GO:0005634">
    <property type="term" value="C:nucleus"/>
    <property type="evidence" value="ECO:0007669"/>
    <property type="project" value="TreeGrafter"/>
</dbReference>
<gene>
    <name evidence="3" type="ORF">BCR36DRAFT_323517</name>
</gene>
<evidence type="ECO:0000313" key="4">
    <source>
        <dbReference type="Proteomes" id="UP000193719"/>
    </source>
</evidence>
<accession>A0A1Y1VD44</accession>
<evidence type="ECO:0000313" key="3">
    <source>
        <dbReference type="EMBL" id="ORX53328.1"/>
    </source>
</evidence>
<dbReference type="AlphaFoldDB" id="A0A1Y1VD44"/>
<dbReference type="Proteomes" id="UP000193719">
    <property type="component" value="Unassembled WGS sequence"/>
</dbReference>
<feature type="compositionally biased region" description="Polar residues" evidence="2">
    <location>
        <begin position="282"/>
        <end position="291"/>
    </location>
</feature>
<dbReference type="GO" id="GO:0006274">
    <property type="term" value="P:DNA replication termination"/>
    <property type="evidence" value="ECO:0007669"/>
    <property type="project" value="TreeGrafter"/>
</dbReference>
<protein>
    <submittedName>
        <fullName evidence="3">DUF602-domain-containing protein</fullName>
    </submittedName>
</protein>
<dbReference type="InterPro" id="IPR027799">
    <property type="entry name" value="Rtf2_RING-finger"/>
</dbReference>
<organism evidence="3 4">
    <name type="scientific">Piromyces finnis</name>
    <dbReference type="NCBI Taxonomy" id="1754191"/>
    <lineage>
        <taxon>Eukaryota</taxon>
        <taxon>Fungi</taxon>
        <taxon>Fungi incertae sedis</taxon>
        <taxon>Chytridiomycota</taxon>
        <taxon>Chytridiomycota incertae sedis</taxon>
        <taxon>Neocallimastigomycetes</taxon>
        <taxon>Neocallimastigales</taxon>
        <taxon>Neocallimastigaceae</taxon>
        <taxon>Piromyces</taxon>
    </lineage>
</organism>
<feature type="compositionally biased region" description="Polar residues" evidence="2">
    <location>
        <begin position="254"/>
        <end position="264"/>
    </location>
</feature>
<dbReference type="Pfam" id="PF04641">
    <property type="entry name" value="Rtf2"/>
    <property type="match status" value="1"/>
</dbReference>
<comment type="caution">
    <text evidence="3">The sequence shown here is derived from an EMBL/GenBank/DDBJ whole genome shotgun (WGS) entry which is preliminary data.</text>
</comment>
<reference evidence="3 4" key="1">
    <citation type="submission" date="2016-08" db="EMBL/GenBank/DDBJ databases">
        <title>Genomes of anaerobic fungi encode conserved fungal cellulosomes for biomass hydrolysis.</title>
        <authorList>
            <consortium name="DOE Joint Genome Institute"/>
            <person name="Haitjema C.H."/>
            <person name="Gilmore S.P."/>
            <person name="Henske J.K."/>
            <person name="Solomon K.V."/>
            <person name="De Groot R."/>
            <person name="Kuo A."/>
            <person name="Mondo S.J."/>
            <person name="Salamov A.A."/>
            <person name="Labutti K."/>
            <person name="Zhao Z."/>
            <person name="Chiniquy J."/>
            <person name="Barry K."/>
            <person name="Brewer H.M."/>
            <person name="Purvine S.O."/>
            <person name="Wright A.T."/>
            <person name="Boxma B."/>
            <person name="Van Alen T."/>
            <person name="Hackstein J.H."/>
            <person name="Baker S.E."/>
            <person name="Grigoriev I.V."/>
            <person name="O'Malley M.A."/>
        </authorList>
    </citation>
    <scope>NUCLEOTIDE SEQUENCE [LARGE SCALE GENOMIC DNA]</scope>
    <source>
        <strain evidence="4">finn</strain>
    </source>
</reference>
<dbReference type="InterPro" id="IPR006735">
    <property type="entry name" value="Rtf2"/>
</dbReference>